<keyword evidence="6 8" id="KW-1133">Transmembrane helix</keyword>
<accession>A0A6M5YN00</accession>
<comment type="similarity">
    <text evidence="2">Belongs to the binding-protein-dependent transport system permease family. CysTW subfamily.</text>
</comment>
<dbReference type="SUPFAM" id="SSF161098">
    <property type="entry name" value="MetI-like"/>
    <property type="match status" value="1"/>
</dbReference>
<evidence type="ECO:0000313" key="11">
    <source>
        <dbReference type="Proteomes" id="UP000503447"/>
    </source>
</evidence>
<evidence type="ECO:0000256" key="3">
    <source>
        <dbReference type="ARBA" id="ARBA00022448"/>
    </source>
</evidence>
<evidence type="ECO:0000256" key="5">
    <source>
        <dbReference type="ARBA" id="ARBA00022692"/>
    </source>
</evidence>
<evidence type="ECO:0000256" key="4">
    <source>
        <dbReference type="ARBA" id="ARBA00022475"/>
    </source>
</evidence>
<keyword evidence="11" id="KW-1185">Reference proteome</keyword>
<dbReference type="Proteomes" id="UP000503447">
    <property type="component" value="Chromosome"/>
</dbReference>
<name>A0A6M5YN00_9BACT</name>
<evidence type="ECO:0000256" key="1">
    <source>
        <dbReference type="ARBA" id="ARBA00004651"/>
    </source>
</evidence>
<evidence type="ECO:0000259" key="9">
    <source>
        <dbReference type="PROSITE" id="PS50928"/>
    </source>
</evidence>
<keyword evidence="5 8" id="KW-0812">Transmembrane</keyword>
<proteinExistence type="inferred from homology"/>
<dbReference type="InterPro" id="IPR000515">
    <property type="entry name" value="MetI-like"/>
</dbReference>
<evidence type="ECO:0000256" key="8">
    <source>
        <dbReference type="RuleBase" id="RU363032"/>
    </source>
</evidence>
<keyword evidence="4" id="KW-1003">Cell membrane</keyword>
<evidence type="ECO:0000256" key="7">
    <source>
        <dbReference type="ARBA" id="ARBA00023136"/>
    </source>
</evidence>
<evidence type="ECO:0000256" key="6">
    <source>
        <dbReference type="ARBA" id="ARBA00022989"/>
    </source>
</evidence>
<evidence type="ECO:0000313" key="10">
    <source>
        <dbReference type="EMBL" id="QJW94944.1"/>
    </source>
</evidence>
<dbReference type="InterPro" id="IPR035906">
    <property type="entry name" value="MetI-like_sf"/>
</dbReference>
<sequence length="295" mass="31361">MTPSRSRPYLLAAPAIVLLLGFFLAPMLQLVRVSLYEGGGRSGFGIGGGGFYKPNTWTLRAYHTLLGEAYFREVWTFTVLLGVGVAGITLAIAYPLSLYVHRLPPKAKTLALTAVVLPKLANVLVLIYGLELLLSNSGPVNGLLVGLGAVSEPLTLYHNLLGVLIGETYLILPYAVLVLVAALDRIDPTLLPAARGLGAGPLRAFWRVTVPLSAPGIALAALLSLIWALGAFTGPVLLGGPQELTLAVEVQRQTFENINWPRGAATAVLMLVTLAACLALYQAPARVLRRWRGGP</sequence>
<reference evidence="11" key="1">
    <citation type="submission" date="2020-05" db="EMBL/GenBank/DDBJ databases">
        <title>Frigoriglobus tundricola gen. nov., sp. nov., a psychrotolerant cellulolytic planctomycete of the family Gemmataceae with two divergent copies of 16S rRNA gene.</title>
        <authorList>
            <person name="Kulichevskaya I.S."/>
            <person name="Ivanova A.A."/>
            <person name="Naumoff D.G."/>
            <person name="Beletsky A.V."/>
            <person name="Rijpstra W.I.C."/>
            <person name="Sinninghe Damste J.S."/>
            <person name="Mardanov A.V."/>
            <person name="Ravin N.V."/>
            <person name="Dedysh S.N."/>
        </authorList>
    </citation>
    <scope>NUCLEOTIDE SEQUENCE [LARGE SCALE GENOMIC DNA]</scope>
    <source>
        <strain evidence="11">PL17</strain>
    </source>
</reference>
<comment type="subcellular location">
    <subcellularLocation>
        <location evidence="1 8">Cell membrane</location>
        <topology evidence="1 8">Multi-pass membrane protein</topology>
    </subcellularLocation>
</comment>
<feature type="domain" description="ABC transmembrane type-1" evidence="9">
    <location>
        <begin position="75"/>
        <end position="281"/>
    </location>
</feature>
<feature type="transmembrane region" description="Helical" evidence="8">
    <location>
        <begin position="160"/>
        <end position="183"/>
    </location>
</feature>
<keyword evidence="7 8" id="KW-0472">Membrane</keyword>
<protein>
    <recommendedName>
        <fullName evidence="9">ABC transmembrane type-1 domain-containing protein</fullName>
    </recommendedName>
</protein>
<dbReference type="EMBL" id="CP053452">
    <property type="protein sequence ID" value="QJW94944.1"/>
    <property type="molecule type" value="Genomic_DNA"/>
</dbReference>
<feature type="transmembrane region" description="Helical" evidence="8">
    <location>
        <begin position="74"/>
        <end position="97"/>
    </location>
</feature>
<dbReference type="KEGG" id="ftj:FTUN_2470"/>
<feature type="transmembrane region" description="Helical" evidence="8">
    <location>
        <begin position="109"/>
        <end position="130"/>
    </location>
</feature>
<dbReference type="PROSITE" id="PS50928">
    <property type="entry name" value="ABC_TM1"/>
    <property type="match status" value="1"/>
</dbReference>
<dbReference type="Pfam" id="PF00528">
    <property type="entry name" value="BPD_transp_1"/>
    <property type="match status" value="1"/>
</dbReference>
<organism evidence="10 11">
    <name type="scientific">Frigoriglobus tundricola</name>
    <dbReference type="NCBI Taxonomy" id="2774151"/>
    <lineage>
        <taxon>Bacteria</taxon>
        <taxon>Pseudomonadati</taxon>
        <taxon>Planctomycetota</taxon>
        <taxon>Planctomycetia</taxon>
        <taxon>Gemmatales</taxon>
        <taxon>Gemmataceae</taxon>
        <taxon>Frigoriglobus</taxon>
    </lineage>
</organism>
<dbReference type="CDD" id="cd06261">
    <property type="entry name" value="TM_PBP2"/>
    <property type="match status" value="1"/>
</dbReference>
<dbReference type="PANTHER" id="PTHR42929:SF5">
    <property type="entry name" value="ABC TRANSPORTER PERMEASE PROTEIN"/>
    <property type="match status" value="1"/>
</dbReference>
<evidence type="ECO:0000256" key="2">
    <source>
        <dbReference type="ARBA" id="ARBA00007069"/>
    </source>
</evidence>
<gene>
    <name evidence="10" type="ORF">FTUN_2470</name>
</gene>
<dbReference type="Gene3D" id="1.10.3720.10">
    <property type="entry name" value="MetI-like"/>
    <property type="match status" value="1"/>
</dbReference>
<dbReference type="GO" id="GO:0055085">
    <property type="term" value="P:transmembrane transport"/>
    <property type="evidence" value="ECO:0007669"/>
    <property type="project" value="InterPro"/>
</dbReference>
<dbReference type="PANTHER" id="PTHR42929">
    <property type="entry name" value="INNER MEMBRANE ABC TRANSPORTER PERMEASE PROTEIN YDCU-RELATED-RELATED"/>
    <property type="match status" value="1"/>
</dbReference>
<feature type="transmembrane region" description="Helical" evidence="8">
    <location>
        <begin position="9"/>
        <end position="28"/>
    </location>
</feature>
<feature type="transmembrane region" description="Helical" evidence="8">
    <location>
        <begin position="264"/>
        <end position="283"/>
    </location>
</feature>
<dbReference type="RefSeq" id="WP_171470833.1">
    <property type="nucleotide sequence ID" value="NZ_CP053452.2"/>
</dbReference>
<dbReference type="AlphaFoldDB" id="A0A6M5YN00"/>
<dbReference type="GO" id="GO:0005886">
    <property type="term" value="C:plasma membrane"/>
    <property type="evidence" value="ECO:0007669"/>
    <property type="project" value="UniProtKB-SubCell"/>
</dbReference>
<keyword evidence="3 8" id="KW-0813">Transport</keyword>
<feature type="transmembrane region" description="Helical" evidence="8">
    <location>
        <begin position="204"/>
        <end position="229"/>
    </location>
</feature>